<gene>
    <name evidence="1" type="ORF">SAMN05216462_2508</name>
</gene>
<dbReference type="RefSeq" id="WP_074761809.1">
    <property type="nucleotide sequence ID" value="NZ_FNRF01000004.1"/>
</dbReference>
<sequence>MEKIFRETERFESDFYIGDYTRYSESHPTCGKTGVVMSNMPFADIKTLHFENKQHIPVLAVNFEKNLSYFRGNDHELVSNCECMLVSDKARKKGWLVLAELKYCGGDPRTVNDNFEKALSQVKDTFLYLRDIKHLFGESDYRYIWVVSLPEHDEMIPFSQFYPSPERILTYKEQLHVNLICSNTIEIRTHQHVKVE</sequence>
<accession>A0A1H4DTV9</accession>
<protein>
    <submittedName>
        <fullName evidence="1">Uncharacterized protein</fullName>
    </submittedName>
</protein>
<organism evidence="1 2">
    <name type="scientific">Xylanibacter ruminicola</name>
    <name type="common">Prevotella ruminicola</name>
    <dbReference type="NCBI Taxonomy" id="839"/>
    <lineage>
        <taxon>Bacteria</taxon>
        <taxon>Pseudomonadati</taxon>
        <taxon>Bacteroidota</taxon>
        <taxon>Bacteroidia</taxon>
        <taxon>Bacteroidales</taxon>
        <taxon>Prevotellaceae</taxon>
        <taxon>Xylanibacter</taxon>
    </lineage>
</organism>
<evidence type="ECO:0000313" key="1">
    <source>
        <dbReference type="EMBL" id="SEA75632.1"/>
    </source>
</evidence>
<name>A0A1H4DTV9_XYLRU</name>
<reference evidence="1 2" key="1">
    <citation type="submission" date="2016-10" db="EMBL/GenBank/DDBJ databases">
        <authorList>
            <person name="de Groot N.N."/>
        </authorList>
    </citation>
    <scope>NUCLEOTIDE SEQUENCE [LARGE SCALE GENOMIC DNA]</scope>
    <source>
        <strain evidence="1 2">D31d</strain>
    </source>
</reference>
<dbReference type="Proteomes" id="UP000182257">
    <property type="component" value="Unassembled WGS sequence"/>
</dbReference>
<proteinExistence type="predicted"/>
<dbReference type="AlphaFoldDB" id="A0A1H4DTV9"/>
<evidence type="ECO:0000313" key="2">
    <source>
        <dbReference type="Proteomes" id="UP000182257"/>
    </source>
</evidence>
<dbReference type="EMBL" id="FNRF01000004">
    <property type="protein sequence ID" value="SEA75632.1"/>
    <property type="molecule type" value="Genomic_DNA"/>
</dbReference>